<dbReference type="EMBL" id="JADIKD010000008">
    <property type="protein sequence ID" value="MFK2916752.1"/>
    <property type="molecule type" value="Genomic_DNA"/>
</dbReference>
<reference evidence="2 3" key="1">
    <citation type="submission" date="2020-10" db="EMBL/GenBank/DDBJ databases">
        <title>Phylogeny of dyella-like bacteria.</title>
        <authorList>
            <person name="Fu J."/>
        </authorList>
    </citation>
    <scope>NUCLEOTIDE SEQUENCE [LARGE SCALE GENOMIC DNA]</scope>
    <source>
        <strain evidence="2 3">BB4</strain>
    </source>
</reference>
<feature type="transmembrane region" description="Helical" evidence="1">
    <location>
        <begin position="155"/>
        <end position="188"/>
    </location>
</feature>
<sequence>MTVYCLVLTGRLLDGQDSASVQARMAAAFGMEGTDFRQRVFERAPLLIRRGLDEATAQTQATQLEQMGVEAHVIPDDAPLVWLLREGQLRGPLPESALSRYAHAGDQWCHDGGQQWFPWEGASATHEAPLPPPLPTTAATPPPLPVNSRAAVSRWAIAAVCLSVLALLWHALAPIALLLGLGILLWLLRHPTVGGRGWAATSLLIGAAALALWLHHPAAAPTELAQQPYVPRPLQPLHTEPAQDATAVRADTTQCPAAVPTPRNDEDRFLLTGGQRQLTGRAQRKGDTYVAEAASGHDSACHPDNLQLYIFRRGVFIGTALENAVSQASTHLNDFELSDDQHLRVSLAACHEKAGDCGAPNIKQIELLHDAGGWIIKRAALPTP</sequence>
<proteinExistence type="predicted"/>
<accession>A0ABW8K1G4</accession>
<evidence type="ECO:0000313" key="3">
    <source>
        <dbReference type="Proteomes" id="UP001620408"/>
    </source>
</evidence>
<keyword evidence="1" id="KW-0812">Transmembrane</keyword>
<dbReference type="RefSeq" id="WP_379987206.1">
    <property type="nucleotide sequence ID" value="NZ_JADIKD010000008.1"/>
</dbReference>
<name>A0ABW8K1G4_9GAMM</name>
<organism evidence="2 3">
    <name type="scientific">Dyella koreensis</name>
    <dbReference type="NCBI Taxonomy" id="311235"/>
    <lineage>
        <taxon>Bacteria</taxon>
        <taxon>Pseudomonadati</taxon>
        <taxon>Pseudomonadota</taxon>
        <taxon>Gammaproteobacteria</taxon>
        <taxon>Lysobacterales</taxon>
        <taxon>Rhodanobacteraceae</taxon>
        <taxon>Dyella</taxon>
    </lineage>
</organism>
<evidence type="ECO:0000313" key="2">
    <source>
        <dbReference type="EMBL" id="MFK2916752.1"/>
    </source>
</evidence>
<keyword evidence="1" id="KW-0472">Membrane</keyword>
<evidence type="ECO:0000256" key="1">
    <source>
        <dbReference type="SAM" id="Phobius"/>
    </source>
</evidence>
<protein>
    <submittedName>
        <fullName evidence="2">Uncharacterized protein</fullName>
    </submittedName>
</protein>
<dbReference type="Proteomes" id="UP001620408">
    <property type="component" value="Unassembled WGS sequence"/>
</dbReference>
<keyword evidence="1" id="KW-1133">Transmembrane helix</keyword>
<gene>
    <name evidence="2" type="ORF">ISS97_05710</name>
</gene>
<keyword evidence="3" id="KW-1185">Reference proteome</keyword>
<feature type="transmembrane region" description="Helical" evidence="1">
    <location>
        <begin position="195"/>
        <end position="214"/>
    </location>
</feature>
<comment type="caution">
    <text evidence="2">The sequence shown here is derived from an EMBL/GenBank/DDBJ whole genome shotgun (WGS) entry which is preliminary data.</text>
</comment>